<gene>
    <name evidence="1" type="ORF">IAR63_15660</name>
</gene>
<name>A0A7H0EZN7_9CYAN</name>
<dbReference type="GeneID" id="92782219"/>
<dbReference type="Proteomes" id="UP000516013">
    <property type="component" value="Chromosome"/>
</dbReference>
<protein>
    <recommendedName>
        <fullName evidence="3">OmpA family protein</fullName>
    </recommendedName>
</protein>
<dbReference type="InterPro" id="IPR036737">
    <property type="entry name" value="OmpA-like_sf"/>
</dbReference>
<dbReference type="Gene3D" id="3.30.1330.60">
    <property type="entry name" value="OmpA-like domain"/>
    <property type="match status" value="1"/>
</dbReference>
<evidence type="ECO:0008006" key="3">
    <source>
        <dbReference type="Google" id="ProtNLM"/>
    </source>
</evidence>
<dbReference type="KEGG" id="ccur:IAR63_15660"/>
<sequence length="207" mass="23524">MQIKSNMEQAEIFVFIASFFLIALGFTESNKPQQEAKPHDKPPIIELYETSEYKFDSGRAELKPDFKKYIRRELRPEILRITKEYPIDVIEVIGHTDGQPISGINSPTENNYSNLDYSLEKVNLGKLPVAQLRPGSNTDLGIMRALAVVQELKKSGGEIAKLKFRTYSAGQLLLENGLPADIDKRGNSKRRRIEIRFTKLGKTEKVQ</sequence>
<keyword evidence="2" id="KW-1185">Reference proteome</keyword>
<evidence type="ECO:0000313" key="1">
    <source>
        <dbReference type="EMBL" id="QNP29253.1"/>
    </source>
</evidence>
<dbReference type="AlphaFoldDB" id="A0A7H0EZN7"/>
<dbReference type="PANTHER" id="PTHR30329:SF21">
    <property type="entry name" value="LIPOPROTEIN YIAD-RELATED"/>
    <property type="match status" value="1"/>
</dbReference>
<evidence type="ECO:0000313" key="2">
    <source>
        <dbReference type="Proteomes" id="UP000516013"/>
    </source>
</evidence>
<organism evidence="1 2">
    <name type="scientific">Cylindrospermopsis curvispora GIHE-G1</name>
    <dbReference type="NCBI Taxonomy" id="2666332"/>
    <lineage>
        <taxon>Bacteria</taxon>
        <taxon>Bacillati</taxon>
        <taxon>Cyanobacteriota</taxon>
        <taxon>Cyanophyceae</taxon>
        <taxon>Nostocales</taxon>
        <taxon>Aphanizomenonaceae</taxon>
        <taxon>Cylindrospermopsis</taxon>
    </lineage>
</organism>
<dbReference type="InterPro" id="IPR050330">
    <property type="entry name" value="Bact_OuterMem_StrucFunc"/>
</dbReference>
<dbReference type="RefSeq" id="WP_057177358.1">
    <property type="nucleotide sequence ID" value="NZ_CP060822.1"/>
</dbReference>
<dbReference type="EMBL" id="CP060822">
    <property type="protein sequence ID" value="QNP29253.1"/>
    <property type="molecule type" value="Genomic_DNA"/>
</dbReference>
<dbReference type="PANTHER" id="PTHR30329">
    <property type="entry name" value="STATOR ELEMENT OF FLAGELLAR MOTOR COMPLEX"/>
    <property type="match status" value="1"/>
</dbReference>
<accession>A0A7H0EZN7</accession>
<proteinExistence type="predicted"/>
<reference evidence="1 2" key="1">
    <citation type="submission" date="2020-08" db="EMBL/GenBank/DDBJ databases">
        <title>Complete genome sequence of Raphidiopsis curvispora isolated from drinking water reservoir in South Korea.</title>
        <authorList>
            <person name="Jeong J."/>
        </authorList>
    </citation>
    <scope>NUCLEOTIDE SEQUENCE [LARGE SCALE GENOMIC DNA]</scope>
    <source>
        <strain evidence="1 2">GIHE-G1</strain>
    </source>
</reference>
<dbReference type="SUPFAM" id="SSF103088">
    <property type="entry name" value="OmpA-like"/>
    <property type="match status" value="1"/>
</dbReference>